<reference evidence="11" key="2">
    <citation type="submission" date="2020-09" db="EMBL/GenBank/DDBJ databases">
        <authorList>
            <person name="Sun Q."/>
            <person name="Sedlacek I."/>
        </authorList>
    </citation>
    <scope>NUCLEOTIDE SEQUENCE</scope>
    <source>
        <strain evidence="11">CCM 7086</strain>
    </source>
</reference>
<evidence type="ECO:0000256" key="7">
    <source>
        <dbReference type="ARBA" id="ARBA00022842"/>
    </source>
</evidence>
<dbReference type="InterPro" id="IPR020084">
    <property type="entry name" value="NUDIX_hydrolase_CS"/>
</dbReference>
<dbReference type="GO" id="GO:0006742">
    <property type="term" value="P:NADP+ catabolic process"/>
    <property type="evidence" value="ECO:0007669"/>
    <property type="project" value="TreeGrafter"/>
</dbReference>
<evidence type="ECO:0000256" key="2">
    <source>
        <dbReference type="ARBA" id="ARBA00001947"/>
    </source>
</evidence>
<dbReference type="InterPro" id="IPR050241">
    <property type="entry name" value="NAD-cap_RNA_hydrolase_NudC"/>
</dbReference>
<dbReference type="AlphaFoldDB" id="A0A8J2UMF0"/>
<dbReference type="PANTHER" id="PTHR42904:SF6">
    <property type="entry name" value="NAD-CAPPED RNA HYDROLASE NUDT12"/>
    <property type="match status" value="1"/>
</dbReference>
<dbReference type="PROSITE" id="PS51462">
    <property type="entry name" value="NUDIX"/>
    <property type="match status" value="1"/>
</dbReference>
<comment type="caution">
    <text evidence="11">The sequence shown here is derived from an EMBL/GenBank/DDBJ whole genome shotgun (WGS) entry which is preliminary data.</text>
</comment>
<dbReference type="Gene3D" id="3.90.79.10">
    <property type="entry name" value="Nucleoside Triphosphate Pyrophosphohydrolase"/>
    <property type="match status" value="1"/>
</dbReference>
<dbReference type="Pfam" id="PF00293">
    <property type="entry name" value="NUDIX"/>
    <property type="match status" value="1"/>
</dbReference>
<dbReference type="Proteomes" id="UP000620266">
    <property type="component" value="Unassembled WGS sequence"/>
</dbReference>
<evidence type="ECO:0000256" key="1">
    <source>
        <dbReference type="ARBA" id="ARBA00001946"/>
    </source>
</evidence>
<dbReference type="InterPro" id="IPR015797">
    <property type="entry name" value="NUDIX_hydrolase-like_dom_sf"/>
</dbReference>
<dbReference type="EC" id="3.6.1.22" evidence="4"/>
<comment type="cofactor">
    <cofactor evidence="1">
        <name>Mg(2+)</name>
        <dbReference type="ChEBI" id="CHEBI:18420"/>
    </cofactor>
</comment>
<keyword evidence="8" id="KW-0520">NAD</keyword>
<dbReference type="EMBL" id="BMCG01000004">
    <property type="protein sequence ID" value="GGC11471.1"/>
    <property type="molecule type" value="Genomic_DNA"/>
</dbReference>
<protein>
    <recommendedName>
        <fullName evidence="4">NAD(+) diphosphatase</fullName>
        <ecNumber evidence="4">3.6.1.22</ecNumber>
    </recommendedName>
</protein>
<name>A0A8J2UMF0_9BURK</name>
<dbReference type="GO" id="GO:0035529">
    <property type="term" value="F:NADH pyrophosphatase activity"/>
    <property type="evidence" value="ECO:0007669"/>
    <property type="project" value="TreeGrafter"/>
</dbReference>
<evidence type="ECO:0000259" key="10">
    <source>
        <dbReference type="PROSITE" id="PS51462"/>
    </source>
</evidence>
<dbReference type="GO" id="GO:0019677">
    <property type="term" value="P:NAD+ catabolic process"/>
    <property type="evidence" value="ECO:0007669"/>
    <property type="project" value="TreeGrafter"/>
</dbReference>
<evidence type="ECO:0000256" key="6">
    <source>
        <dbReference type="ARBA" id="ARBA00022801"/>
    </source>
</evidence>
<keyword evidence="12" id="KW-1185">Reference proteome</keyword>
<accession>A0A8J2UMF0</accession>
<dbReference type="SUPFAM" id="SSF55811">
    <property type="entry name" value="Nudix"/>
    <property type="match status" value="1"/>
</dbReference>
<dbReference type="GO" id="GO:0005829">
    <property type="term" value="C:cytosol"/>
    <property type="evidence" value="ECO:0007669"/>
    <property type="project" value="TreeGrafter"/>
</dbReference>
<proteinExistence type="inferred from homology"/>
<feature type="domain" description="Nudix hydrolase" evidence="10">
    <location>
        <begin position="35"/>
        <end position="157"/>
    </location>
</feature>
<evidence type="ECO:0000256" key="8">
    <source>
        <dbReference type="ARBA" id="ARBA00023027"/>
    </source>
</evidence>
<gene>
    <name evidence="11" type="ORF">GCM10007205_20780</name>
</gene>
<evidence type="ECO:0000256" key="3">
    <source>
        <dbReference type="ARBA" id="ARBA00009595"/>
    </source>
</evidence>
<evidence type="ECO:0000313" key="11">
    <source>
        <dbReference type="EMBL" id="GGC11471.1"/>
    </source>
</evidence>
<evidence type="ECO:0000313" key="12">
    <source>
        <dbReference type="Proteomes" id="UP000620266"/>
    </source>
</evidence>
<reference evidence="11" key="1">
    <citation type="journal article" date="2014" name="Int. J. Syst. Evol. Microbiol.">
        <title>Complete genome sequence of Corynebacterium casei LMG S-19264T (=DSM 44701T), isolated from a smear-ripened cheese.</title>
        <authorList>
            <consortium name="US DOE Joint Genome Institute (JGI-PGF)"/>
            <person name="Walter F."/>
            <person name="Albersmeier A."/>
            <person name="Kalinowski J."/>
            <person name="Ruckert C."/>
        </authorList>
    </citation>
    <scope>NUCLEOTIDE SEQUENCE</scope>
    <source>
        <strain evidence="11">CCM 7086</strain>
    </source>
</reference>
<evidence type="ECO:0000256" key="5">
    <source>
        <dbReference type="ARBA" id="ARBA00022723"/>
    </source>
</evidence>
<evidence type="ECO:0000256" key="4">
    <source>
        <dbReference type="ARBA" id="ARBA00012381"/>
    </source>
</evidence>
<comment type="cofactor">
    <cofactor evidence="2">
        <name>Zn(2+)</name>
        <dbReference type="ChEBI" id="CHEBI:29105"/>
    </cofactor>
</comment>
<comment type="similarity">
    <text evidence="3">Belongs to the Nudix hydrolase family. NudC subfamily.</text>
</comment>
<sequence>MNHCHECGHRLTLRPFPEEGDVPYCTPCAAFRFPVFSTAVSTAILNPAMDRVLLIRQTNRDDFILLAGYVKKGEDAENTLVREVREEVGLNVTAFEYMRSRYFARTNTLMLNFVCVADSEDVSRLNYEISKAVWFPLHEATRQIKDGSLAKAFLLAIVARLGDNEQRLRPAASILN</sequence>
<dbReference type="RefSeq" id="WP_188396195.1">
    <property type="nucleotide sequence ID" value="NZ_BMCG01000004.1"/>
</dbReference>
<dbReference type="CDD" id="cd03429">
    <property type="entry name" value="NUDIX_NADH_pyrophosphatase_Nudt13"/>
    <property type="match status" value="1"/>
</dbReference>
<evidence type="ECO:0000256" key="9">
    <source>
        <dbReference type="ARBA" id="ARBA00023679"/>
    </source>
</evidence>
<dbReference type="PROSITE" id="PS00893">
    <property type="entry name" value="NUDIX_BOX"/>
    <property type="match status" value="1"/>
</dbReference>
<keyword evidence="6" id="KW-0378">Hydrolase</keyword>
<dbReference type="PANTHER" id="PTHR42904">
    <property type="entry name" value="NUDIX HYDROLASE, NUDC SUBFAMILY"/>
    <property type="match status" value="1"/>
</dbReference>
<keyword evidence="5" id="KW-0479">Metal-binding</keyword>
<organism evidence="11 12">
    <name type="scientific">Oxalicibacterium flavum</name>
    <dbReference type="NCBI Taxonomy" id="179467"/>
    <lineage>
        <taxon>Bacteria</taxon>
        <taxon>Pseudomonadati</taxon>
        <taxon>Pseudomonadota</taxon>
        <taxon>Betaproteobacteria</taxon>
        <taxon>Burkholderiales</taxon>
        <taxon>Oxalobacteraceae</taxon>
        <taxon>Oxalicibacterium</taxon>
    </lineage>
</organism>
<dbReference type="GO" id="GO:0046872">
    <property type="term" value="F:metal ion binding"/>
    <property type="evidence" value="ECO:0007669"/>
    <property type="project" value="UniProtKB-KW"/>
</dbReference>
<dbReference type="InterPro" id="IPR000086">
    <property type="entry name" value="NUDIX_hydrolase_dom"/>
</dbReference>
<dbReference type="InterPro" id="IPR049734">
    <property type="entry name" value="NudC-like_C"/>
</dbReference>
<keyword evidence="7" id="KW-0460">Magnesium</keyword>
<comment type="catalytic activity">
    <reaction evidence="9">
        <text>a 5'-end NAD(+)-phospho-ribonucleoside in mRNA + H2O = a 5'-end phospho-adenosine-phospho-ribonucleoside in mRNA + beta-nicotinamide D-ribonucleotide + 2 H(+)</text>
        <dbReference type="Rhea" id="RHEA:60876"/>
        <dbReference type="Rhea" id="RHEA-COMP:15698"/>
        <dbReference type="Rhea" id="RHEA-COMP:15719"/>
        <dbReference type="ChEBI" id="CHEBI:14649"/>
        <dbReference type="ChEBI" id="CHEBI:15377"/>
        <dbReference type="ChEBI" id="CHEBI:15378"/>
        <dbReference type="ChEBI" id="CHEBI:144029"/>
        <dbReference type="ChEBI" id="CHEBI:144051"/>
    </reaction>
    <physiologicalReaction direction="left-to-right" evidence="9">
        <dbReference type="Rhea" id="RHEA:60877"/>
    </physiologicalReaction>
</comment>